<name>A0A9P9FID9_9HYPO</name>
<dbReference type="EMBL" id="JAGMUU010000001">
    <property type="protein sequence ID" value="KAH7162029.1"/>
    <property type="molecule type" value="Genomic_DNA"/>
</dbReference>
<feature type="non-terminal residue" evidence="5">
    <location>
        <position position="623"/>
    </location>
</feature>
<dbReference type="SUPFAM" id="SSF48403">
    <property type="entry name" value="Ankyrin repeat"/>
    <property type="match status" value="1"/>
</dbReference>
<evidence type="ECO:0000256" key="3">
    <source>
        <dbReference type="PROSITE-ProRule" id="PRU00023"/>
    </source>
</evidence>
<comment type="caution">
    <text evidence="5">The sequence shown here is derived from an EMBL/GenBank/DDBJ whole genome shotgun (WGS) entry which is preliminary data.</text>
</comment>
<gene>
    <name evidence="5" type="ORF">B0J13DRAFT_430363</name>
</gene>
<evidence type="ECO:0000256" key="4">
    <source>
        <dbReference type="SAM" id="MobiDB-lite"/>
    </source>
</evidence>
<organism evidence="5 6">
    <name type="scientific">Dactylonectria estremocensis</name>
    <dbReference type="NCBI Taxonomy" id="1079267"/>
    <lineage>
        <taxon>Eukaryota</taxon>
        <taxon>Fungi</taxon>
        <taxon>Dikarya</taxon>
        <taxon>Ascomycota</taxon>
        <taxon>Pezizomycotina</taxon>
        <taxon>Sordariomycetes</taxon>
        <taxon>Hypocreomycetidae</taxon>
        <taxon>Hypocreales</taxon>
        <taxon>Nectriaceae</taxon>
        <taxon>Dactylonectria</taxon>
    </lineage>
</organism>
<keyword evidence="1" id="KW-0677">Repeat</keyword>
<dbReference type="OrthoDB" id="539213at2759"/>
<dbReference type="Pfam" id="PF12796">
    <property type="entry name" value="Ank_2"/>
    <property type="match status" value="1"/>
</dbReference>
<accession>A0A9P9FID9</accession>
<evidence type="ECO:0000256" key="1">
    <source>
        <dbReference type="ARBA" id="ARBA00022737"/>
    </source>
</evidence>
<keyword evidence="2 3" id="KW-0040">ANK repeat</keyword>
<dbReference type="SMART" id="SM00248">
    <property type="entry name" value="ANK"/>
    <property type="match status" value="4"/>
</dbReference>
<dbReference type="PANTHER" id="PTHR24198:SF165">
    <property type="entry name" value="ANKYRIN REPEAT-CONTAINING PROTEIN-RELATED"/>
    <property type="match status" value="1"/>
</dbReference>
<dbReference type="PROSITE" id="PS50088">
    <property type="entry name" value="ANK_REPEAT"/>
    <property type="match status" value="1"/>
</dbReference>
<dbReference type="Gene3D" id="1.25.40.20">
    <property type="entry name" value="Ankyrin repeat-containing domain"/>
    <property type="match status" value="1"/>
</dbReference>
<feature type="repeat" description="ANK" evidence="3">
    <location>
        <begin position="451"/>
        <end position="483"/>
    </location>
</feature>
<dbReference type="Proteomes" id="UP000717696">
    <property type="component" value="Unassembled WGS sequence"/>
</dbReference>
<protein>
    <submittedName>
        <fullName evidence="5">Ankyrin repeat-containing domain protein</fullName>
    </submittedName>
</protein>
<dbReference type="PANTHER" id="PTHR24198">
    <property type="entry name" value="ANKYRIN REPEAT AND PROTEIN KINASE DOMAIN-CONTAINING PROTEIN"/>
    <property type="match status" value="1"/>
</dbReference>
<evidence type="ECO:0000313" key="6">
    <source>
        <dbReference type="Proteomes" id="UP000717696"/>
    </source>
</evidence>
<dbReference type="AlphaFoldDB" id="A0A9P9FID9"/>
<dbReference type="PROSITE" id="PS50297">
    <property type="entry name" value="ANK_REP_REGION"/>
    <property type="match status" value="1"/>
</dbReference>
<reference evidence="5" key="1">
    <citation type="journal article" date="2021" name="Nat. Commun.">
        <title>Genetic determinants of endophytism in the Arabidopsis root mycobiome.</title>
        <authorList>
            <person name="Mesny F."/>
            <person name="Miyauchi S."/>
            <person name="Thiergart T."/>
            <person name="Pickel B."/>
            <person name="Atanasova L."/>
            <person name="Karlsson M."/>
            <person name="Huettel B."/>
            <person name="Barry K.W."/>
            <person name="Haridas S."/>
            <person name="Chen C."/>
            <person name="Bauer D."/>
            <person name="Andreopoulos W."/>
            <person name="Pangilinan J."/>
            <person name="LaButti K."/>
            <person name="Riley R."/>
            <person name="Lipzen A."/>
            <person name="Clum A."/>
            <person name="Drula E."/>
            <person name="Henrissat B."/>
            <person name="Kohler A."/>
            <person name="Grigoriev I.V."/>
            <person name="Martin F.M."/>
            <person name="Hacquard S."/>
        </authorList>
    </citation>
    <scope>NUCLEOTIDE SEQUENCE</scope>
    <source>
        <strain evidence="5">MPI-CAGE-AT-0021</strain>
    </source>
</reference>
<feature type="region of interest" description="Disordered" evidence="4">
    <location>
        <begin position="55"/>
        <end position="74"/>
    </location>
</feature>
<feature type="compositionally biased region" description="Polar residues" evidence="4">
    <location>
        <begin position="558"/>
        <end position="574"/>
    </location>
</feature>
<keyword evidence="6" id="KW-1185">Reference proteome</keyword>
<feature type="region of interest" description="Disordered" evidence="4">
    <location>
        <begin position="557"/>
        <end position="590"/>
    </location>
</feature>
<dbReference type="InterPro" id="IPR036770">
    <property type="entry name" value="Ankyrin_rpt-contain_sf"/>
</dbReference>
<sequence length="623" mass="70253">LAALKLKFKEDPAFERRIDRGIQMIQLNAHLLSLRDSAPGTKVKPILDELLAIPLRPSDNTDNDGDEKPQRWKESANDFATNAALSEMGYSTCTTHWTGFSHRSTLSIPPRWKSPSGAHGNVSKEEELHKLQLTQDLATRLEQASMPTIASRFQLHAITTAELLHEAHNRAFDMAEHVALEERYILMLLSCQKYDQMYFDNAVSRLDELAAEVNTSSINDWYNERRKIGSMYAKLQDHESAIHFLRTALLGGYLQQDTAEYDVQICETAQLLYDVYGRAGLLPGLDAIKKRVRDELGKDPTVRLEELCKAIRWCEKKGFAVSQKDLQLSFDLWINDKGRTPLHEAAFDTKMDMEVLQCLMLPELLHLRDESGDTALLSAVDRANHKVVEVLLTVPNLVHVRGTEGSKKQTPLHRLKDKNILNLLIEATKRRVSILSDMEWEPVDVDSLDSFHRTALHLACQQGRVDLVETLVAHNADVNAKSRAERTPLHDACSMFDTNKPKQEAIIQLLVNHGAAWEVKTAGGQDPSSLLRQRGFKYVAIRRLSAGDAEVGVRRSLDSNASSSTPTRRTNSEALTVATPRSAPGRLQLSPDLSNSVFAEDWRWSRWFSRQDLNESNKNRSAD</sequence>
<dbReference type="PRINTS" id="PR01415">
    <property type="entry name" value="ANKYRIN"/>
</dbReference>
<dbReference type="InterPro" id="IPR002110">
    <property type="entry name" value="Ankyrin_rpt"/>
</dbReference>
<evidence type="ECO:0000256" key="2">
    <source>
        <dbReference type="ARBA" id="ARBA00023043"/>
    </source>
</evidence>
<evidence type="ECO:0000313" key="5">
    <source>
        <dbReference type="EMBL" id="KAH7162029.1"/>
    </source>
</evidence>
<proteinExistence type="predicted"/>